<proteinExistence type="predicted"/>
<keyword evidence="2" id="KW-1185">Reference proteome</keyword>
<evidence type="ECO:0000313" key="1">
    <source>
        <dbReference type="EMBL" id="CAG8691648.1"/>
    </source>
</evidence>
<protein>
    <submittedName>
        <fullName evidence="1">7790_t:CDS:1</fullName>
    </submittedName>
</protein>
<dbReference type="EMBL" id="CAJVPW010021032">
    <property type="protein sequence ID" value="CAG8691648.1"/>
    <property type="molecule type" value="Genomic_DNA"/>
</dbReference>
<evidence type="ECO:0000313" key="2">
    <source>
        <dbReference type="Proteomes" id="UP000789366"/>
    </source>
</evidence>
<name>A0ACA9P5L2_9GLOM</name>
<gene>
    <name evidence="1" type="ORF">SPELUC_LOCUS10787</name>
</gene>
<reference evidence="1" key="1">
    <citation type="submission" date="2021-06" db="EMBL/GenBank/DDBJ databases">
        <authorList>
            <person name="Kallberg Y."/>
            <person name="Tangrot J."/>
            <person name="Rosling A."/>
        </authorList>
    </citation>
    <scope>NUCLEOTIDE SEQUENCE</scope>
    <source>
        <strain evidence="1">28 12/20/2015</strain>
    </source>
</reference>
<accession>A0ACA9P5L2</accession>
<sequence>MSNQTQDTKDIQTKPTYQEVEQALINVVKAGIYYKKPKEGKFMQSYKERIIKLHQAEDPEEYIKSLAQIIFPNEDKYNKTMNDYKEFYRRDPKIFTSIMELYKLYYNLAKDYFIKEAQIDKEAEDFLNFIVDYLNIISDAGNRFKRLVLQIYPQANARAINAENQVVNLQTQLITLQTQLADSQTQFADLQTQLTTLQNDYDLLYQAYEAHRIQHNIFKSRELN</sequence>
<dbReference type="Proteomes" id="UP000789366">
    <property type="component" value="Unassembled WGS sequence"/>
</dbReference>
<comment type="caution">
    <text evidence="1">The sequence shown here is derived from an EMBL/GenBank/DDBJ whole genome shotgun (WGS) entry which is preliminary data.</text>
</comment>
<organism evidence="1 2">
    <name type="scientific">Cetraspora pellucida</name>
    <dbReference type="NCBI Taxonomy" id="1433469"/>
    <lineage>
        <taxon>Eukaryota</taxon>
        <taxon>Fungi</taxon>
        <taxon>Fungi incertae sedis</taxon>
        <taxon>Mucoromycota</taxon>
        <taxon>Glomeromycotina</taxon>
        <taxon>Glomeromycetes</taxon>
        <taxon>Diversisporales</taxon>
        <taxon>Gigasporaceae</taxon>
        <taxon>Cetraspora</taxon>
    </lineage>
</organism>
<feature type="non-terminal residue" evidence="1">
    <location>
        <position position="224"/>
    </location>
</feature>